<keyword evidence="3" id="KW-1185">Reference proteome</keyword>
<feature type="compositionally biased region" description="Low complexity" evidence="1">
    <location>
        <begin position="51"/>
        <end position="63"/>
    </location>
</feature>
<name>K0R113_THAOC</name>
<evidence type="ECO:0000313" key="2">
    <source>
        <dbReference type="EMBL" id="EJK44529.1"/>
    </source>
</evidence>
<organism evidence="2 3">
    <name type="scientific">Thalassiosira oceanica</name>
    <name type="common">Marine diatom</name>
    <dbReference type="NCBI Taxonomy" id="159749"/>
    <lineage>
        <taxon>Eukaryota</taxon>
        <taxon>Sar</taxon>
        <taxon>Stramenopiles</taxon>
        <taxon>Ochrophyta</taxon>
        <taxon>Bacillariophyta</taxon>
        <taxon>Coscinodiscophyceae</taxon>
        <taxon>Thalassiosirophycidae</taxon>
        <taxon>Thalassiosirales</taxon>
        <taxon>Thalassiosiraceae</taxon>
        <taxon>Thalassiosira</taxon>
    </lineage>
</organism>
<comment type="caution">
    <text evidence="2">The sequence shown here is derived from an EMBL/GenBank/DDBJ whole genome shotgun (WGS) entry which is preliminary data.</text>
</comment>
<protein>
    <submittedName>
        <fullName evidence="2">Uncharacterized protein</fullName>
    </submittedName>
</protein>
<feature type="region of interest" description="Disordered" evidence="1">
    <location>
        <begin position="51"/>
        <end position="121"/>
    </location>
</feature>
<feature type="compositionally biased region" description="Basic residues" evidence="1">
    <location>
        <begin position="68"/>
        <end position="81"/>
    </location>
</feature>
<evidence type="ECO:0000256" key="1">
    <source>
        <dbReference type="SAM" id="MobiDB-lite"/>
    </source>
</evidence>
<proteinExistence type="predicted"/>
<accession>K0R113</accession>
<gene>
    <name evidence="2" type="ORF">THAOC_36919</name>
</gene>
<evidence type="ECO:0000313" key="3">
    <source>
        <dbReference type="Proteomes" id="UP000266841"/>
    </source>
</evidence>
<dbReference type="Proteomes" id="UP000266841">
    <property type="component" value="Unassembled WGS sequence"/>
</dbReference>
<dbReference type="EMBL" id="AGNL01049573">
    <property type="protein sequence ID" value="EJK44529.1"/>
    <property type="molecule type" value="Genomic_DNA"/>
</dbReference>
<feature type="compositionally biased region" description="Basic residues" evidence="1">
    <location>
        <begin position="110"/>
        <end position="121"/>
    </location>
</feature>
<feature type="compositionally biased region" description="Basic and acidic residues" evidence="1">
    <location>
        <begin position="82"/>
        <end position="95"/>
    </location>
</feature>
<dbReference type="AlphaFoldDB" id="K0R113"/>
<sequence length="121" mass="14063">MARIKHLHNHTDPDDLLPDDQYLIAENLDTVASWTVTRRQIWTAEFEASFSSTTGSYTETETTLPLNRNRRGKKRRKGGKTRNRDKPQDTSRPRDPASSLIDTTAEGSQQHKRRKKKRMKE</sequence>
<reference evidence="2 3" key="1">
    <citation type="journal article" date="2012" name="Genome Biol.">
        <title>Genome and low-iron response of an oceanic diatom adapted to chronic iron limitation.</title>
        <authorList>
            <person name="Lommer M."/>
            <person name="Specht M."/>
            <person name="Roy A.S."/>
            <person name="Kraemer L."/>
            <person name="Andreson R."/>
            <person name="Gutowska M.A."/>
            <person name="Wolf J."/>
            <person name="Bergner S.V."/>
            <person name="Schilhabel M.B."/>
            <person name="Klostermeier U.C."/>
            <person name="Beiko R.G."/>
            <person name="Rosenstiel P."/>
            <person name="Hippler M."/>
            <person name="Laroche J."/>
        </authorList>
    </citation>
    <scope>NUCLEOTIDE SEQUENCE [LARGE SCALE GENOMIC DNA]</scope>
    <source>
        <strain evidence="2 3">CCMP1005</strain>
    </source>
</reference>